<keyword evidence="5" id="KW-1185">Reference proteome</keyword>
<name>A0ABT3SPS7_9GAMM</name>
<dbReference type="InterPro" id="IPR036881">
    <property type="entry name" value="Glyco_hydro_3_C_sf"/>
</dbReference>
<evidence type="ECO:0000313" key="5">
    <source>
        <dbReference type="Proteomes" id="UP001143307"/>
    </source>
</evidence>
<dbReference type="InterPro" id="IPR002772">
    <property type="entry name" value="Glyco_hydro_3_C"/>
</dbReference>
<feature type="domain" description="Glycoside hydrolase family 3 N-terminal" evidence="2">
    <location>
        <begin position="17"/>
        <end position="332"/>
    </location>
</feature>
<dbReference type="GO" id="GO:0016787">
    <property type="term" value="F:hydrolase activity"/>
    <property type="evidence" value="ECO:0007669"/>
    <property type="project" value="UniProtKB-KW"/>
</dbReference>
<dbReference type="PANTHER" id="PTHR30620">
    <property type="entry name" value="PERIPLASMIC BETA-GLUCOSIDASE-RELATED"/>
    <property type="match status" value="1"/>
</dbReference>
<evidence type="ECO:0000259" key="2">
    <source>
        <dbReference type="Pfam" id="PF00933"/>
    </source>
</evidence>
<gene>
    <name evidence="4" type="ORF">EYC87_00150</name>
</gene>
<evidence type="ECO:0000256" key="1">
    <source>
        <dbReference type="ARBA" id="ARBA00022801"/>
    </source>
</evidence>
<dbReference type="InterPro" id="IPR001764">
    <property type="entry name" value="Glyco_hydro_3_N"/>
</dbReference>
<dbReference type="Pfam" id="PF00933">
    <property type="entry name" value="Glyco_hydro_3"/>
    <property type="match status" value="1"/>
</dbReference>
<sequence>MNTELEQKVEALLGRMTLAQKIGQMVQTERMAIEPEQVKAFHIGSVLSGGGSCPGDNQVNDWVDMNDAYWMASMEEDDEHLAIPVLYGVDAVHGHNNVSGATIFPHNIGLGAARDEDLLNRIAQVTAKEILATGVDWTFAPTLAVARNNLWGRTYESYSEDPDIVGAYSGAFVDGLQGDLGDDAVVACVKHWVGDGGTTEGIDQGDTRISESELESVHIKPYYPAIDNGVLTVMASFNSWNGDKCHGHKYLLSYVLKERMSFNGFVISDWDGIDYLSENYFEAVAAGTNAGIDMFMVSEHWHHFIDHLTHHVVQGTVPMSRIDDAVRRILRVKFAFGLFEKPRPKARPWSNDQSFGSEAHRQIAREAVRKSLVLLKNEQQLLPLAKNQRILVAGKNADNIGHQCGGFTIAWQGTSGNEFVVGGTSIWQGIRDVAAGSVLSTNGTGEDADPALHDVAVVVIGEKPYAEGMGDIRTGDDVIVQAGSQIKGLLKVLEPYGDTLVLADLHPEDLQTITNITSRGVPVVTVMLSGRPLVTNQELSASTAFVAAWLPGSEGQGVADVLFGDHDFSGKLSFSWPRSDNRTSNIGDDDYRPLFAYGYGLSGNQVN</sequence>
<reference evidence="4" key="1">
    <citation type="submission" date="2019-02" db="EMBL/GenBank/DDBJ databases">
        <authorList>
            <person name="Li S.-H."/>
        </authorList>
    </citation>
    <scope>NUCLEOTIDE SEQUENCE</scope>
    <source>
        <strain evidence="4">IMCC8485</strain>
    </source>
</reference>
<accession>A0ABT3SPS7</accession>
<dbReference type="SUPFAM" id="SSF51445">
    <property type="entry name" value="(Trans)glycosidases"/>
    <property type="match status" value="1"/>
</dbReference>
<keyword evidence="1 4" id="KW-0378">Hydrolase</keyword>
<dbReference type="SUPFAM" id="SSF52279">
    <property type="entry name" value="Beta-D-glucan exohydrolase, C-terminal domain"/>
    <property type="match status" value="1"/>
</dbReference>
<dbReference type="EMBL" id="SHNP01000001">
    <property type="protein sequence ID" value="MCX2971993.1"/>
    <property type="molecule type" value="Genomic_DNA"/>
</dbReference>
<evidence type="ECO:0000259" key="3">
    <source>
        <dbReference type="Pfam" id="PF01915"/>
    </source>
</evidence>
<dbReference type="InterPro" id="IPR017853">
    <property type="entry name" value="GH"/>
</dbReference>
<evidence type="ECO:0000313" key="4">
    <source>
        <dbReference type="EMBL" id="MCX2971993.1"/>
    </source>
</evidence>
<dbReference type="Pfam" id="PF01915">
    <property type="entry name" value="Glyco_hydro_3_C"/>
    <property type="match status" value="1"/>
</dbReference>
<dbReference type="Proteomes" id="UP001143307">
    <property type="component" value="Unassembled WGS sequence"/>
</dbReference>
<protein>
    <submittedName>
        <fullName evidence="4">Glycoside hydrolase family 3 protein</fullName>
    </submittedName>
</protein>
<dbReference type="Gene3D" id="3.20.20.300">
    <property type="entry name" value="Glycoside hydrolase, family 3, N-terminal domain"/>
    <property type="match status" value="1"/>
</dbReference>
<dbReference type="Gene3D" id="3.40.50.1700">
    <property type="entry name" value="Glycoside hydrolase family 3 C-terminal domain"/>
    <property type="match status" value="1"/>
</dbReference>
<dbReference type="InterPro" id="IPR051915">
    <property type="entry name" value="Cellulose_Degrad_GH3"/>
</dbReference>
<dbReference type="InterPro" id="IPR036962">
    <property type="entry name" value="Glyco_hydro_3_N_sf"/>
</dbReference>
<dbReference type="PRINTS" id="PR00133">
    <property type="entry name" value="GLHYDRLASE3"/>
</dbReference>
<dbReference type="PANTHER" id="PTHR30620:SF77">
    <property type="entry name" value="LYSOSOMAL BETA GLUCOSIDASE-LIKE"/>
    <property type="match status" value="1"/>
</dbReference>
<comment type="caution">
    <text evidence="4">The sequence shown here is derived from an EMBL/GenBank/DDBJ whole genome shotgun (WGS) entry which is preliminary data.</text>
</comment>
<feature type="domain" description="Glycoside hydrolase family 3 C-terminal" evidence="3">
    <location>
        <begin position="372"/>
        <end position="602"/>
    </location>
</feature>
<organism evidence="4 5">
    <name type="scientific">Candidatus Seongchinamella marina</name>
    <dbReference type="NCBI Taxonomy" id="2518990"/>
    <lineage>
        <taxon>Bacteria</taxon>
        <taxon>Pseudomonadati</taxon>
        <taxon>Pseudomonadota</taxon>
        <taxon>Gammaproteobacteria</taxon>
        <taxon>Cellvibrionales</taxon>
        <taxon>Halieaceae</taxon>
        <taxon>Seongchinamella</taxon>
    </lineage>
</organism>
<proteinExistence type="predicted"/>